<dbReference type="EMBL" id="JACVVK020000297">
    <property type="protein sequence ID" value="KAK7479665.1"/>
    <property type="molecule type" value="Genomic_DNA"/>
</dbReference>
<feature type="compositionally biased region" description="Basic and acidic residues" evidence="1">
    <location>
        <begin position="47"/>
        <end position="65"/>
    </location>
</feature>
<accession>A0ABD0JYL2</accession>
<gene>
    <name evidence="2" type="ORF">BaRGS_00029041</name>
</gene>
<protein>
    <submittedName>
        <fullName evidence="2">Uncharacterized protein</fullName>
    </submittedName>
</protein>
<evidence type="ECO:0000313" key="2">
    <source>
        <dbReference type="EMBL" id="KAK7479665.1"/>
    </source>
</evidence>
<dbReference type="AlphaFoldDB" id="A0ABD0JYL2"/>
<sequence length="109" mass="12795">DALRDERLRSLHDFKDDHGLRYEPYKLYRPQAQKPGELSRLGMKIEHQRRADSKGRQFEVRDPRFPSRRSKLSRDDVCGQALSWLRDSPGTLKTVLSPLRLGYRTCVGR</sequence>
<feature type="non-terminal residue" evidence="2">
    <location>
        <position position="1"/>
    </location>
</feature>
<keyword evidence="3" id="KW-1185">Reference proteome</keyword>
<evidence type="ECO:0000256" key="1">
    <source>
        <dbReference type="SAM" id="MobiDB-lite"/>
    </source>
</evidence>
<evidence type="ECO:0000313" key="3">
    <source>
        <dbReference type="Proteomes" id="UP001519460"/>
    </source>
</evidence>
<feature type="region of interest" description="Disordered" evidence="1">
    <location>
        <begin position="47"/>
        <end position="72"/>
    </location>
</feature>
<feature type="non-terminal residue" evidence="2">
    <location>
        <position position="109"/>
    </location>
</feature>
<organism evidence="2 3">
    <name type="scientific">Batillaria attramentaria</name>
    <dbReference type="NCBI Taxonomy" id="370345"/>
    <lineage>
        <taxon>Eukaryota</taxon>
        <taxon>Metazoa</taxon>
        <taxon>Spiralia</taxon>
        <taxon>Lophotrochozoa</taxon>
        <taxon>Mollusca</taxon>
        <taxon>Gastropoda</taxon>
        <taxon>Caenogastropoda</taxon>
        <taxon>Sorbeoconcha</taxon>
        <taxon>Cerithioidea</taxon>
        <taxon>Batillariidae</taxon>
        <taxon>Batillaria</taxon>
    </lineage>
</organism>
<proteinExistence type="predicted"/>
<comment type="caution">
    <text evidence="2">The sequence shown here is derived from an EMBL/GenBank/DDBJ whole genome shotgun (WGS) entry which is preliminary data.</text>
</comment>
<reference evidence="2 3" key="1">
    <citation type="journal article" date="2023" name="Sci. Data">
        <title>Genome assembly of the Korean intertidal mud-creeper Batillaria attramentaria.</title>
        <authorList>
            <person name="Patra A.K."/>
            <person name="Ho P.T."/>
            <person name="Jun S."/>
            <person name="Lee S.J."/>
            <person name="Kim Y."/>
            <person name="Won Y.J."/>
        </authorList>
    </citation>
    <scope>NUCLEOTIDE SEQUENCE [LARGE SCALE GENOMIC DNA]</scope>
    <source>
        <strain evidence="2">Wonlab-2016</strain>
    </source>
</reference>
<dbReference type="Proteomes" id="UP001519460">
    <property type="component" value="Unassembled WGS sequence"/>
</dbReference>
<name>A0ABD0JYL2_9CAEN</name>